<dbReference type="Pfam" id="PF24110">
    <property type="entry name" value="DUF7385"/>
    <property type="match status" value="1"/>
</dbReference>
<evidence type="ECO:0008006" key="3">
    <source>
        <dbReference type="Google" id="ProtNLM"/>
    </source>
</evidence>
<evidence type="ECO:0000313" key="1">
    <source>
        <dbReference type="EMBL" id="SIR24797.1"/>
    </source>
</evidence>
<evidence type="ECO:0000313" key="2">
    <source>
        <dbReference type="Proteomes" id="UP000186914"/>
    </source>
</evidence>
<reference evidence="2" key="1">
    <citation type="submission" date="2017-01" db="EMBL/GenBank/DDBJ databases">
        <authorList>
            <person name="Varghese N."/>
            <person name="Submissions S."/>
        </authorList>
    </citation>
    <scope>NUCLEOTIDE SEQUENCE [LARGE SCALE GENOMIC DNA]</scope>
    <source>
        <strain evidence="2">CGMCC 1.7737</strain>
    </source>
</reference>
<dbReference type="InterPro" id="IPR055809">
    <property type="entry name" value="DUF7385"/>
</dbReference>
<accession>A0A1N6ZDD4</accession>
<dbReference type="OrthoDB" id="191000at2157"/>
<protein>
    <recommendedName>
        <fullName evidence="3">Flagella cluster protein</fullName>
    </recommendedName>
</protein>
<dbReference type="RefSeq" id="WP_076429900.1">
    <property type="nucleotide sequence ID" value="NZ_FTNO01000001.1"/>
</dbReference>
<dbReference type="EMBL" id="FTNO01000001">
    <property type="protein sequence ID" value="SIR24797.1"/>
    <property type="molecule type" value="Genomic_DNA"/>
</dbReference>
<gene>
    <name evidence="1" type="ORF">SAMN05421858_1982</name>
</gene>
<organism evidence="1 2">
    <name type="scientific">Haladaptatus litoreus</name>
    <dbReference type="NCBI Taxonomy" id="553468"/>
    <lineage>
        <taxon>Archaea</taxon>
        <taxon>Methanobacteriati</taxon>
        <taxon>Methanobacteriota</taxon>
        <taxon>Stenosarchaea group</taxon>
        <taxon>Halobacteria</taxon>
        <taxon>Halobacteriales</taxon>
        <taxon>Haladaptataceae</taxon>
        <taxon>Haladaptatus</taxon>
    </lineage>
</organism>
<dbReference type="Proteomes" id="UP000186914">
    <property type="component" value="Unassembled WGS sequence"/>
</dbReference>
<name>A0A1N6ZDD4_9EURY</name>
<sequence length="78" mass="9118">MTDRFDVHAIRHRLKLKRDAGHTSLFENRDSVVCPACEEPFAEVLITEQQEHSFQPTGSMRFCVVREDDRTLLFTHES</sequence>
<proteinExistence type="predicted"/>
<dbReference type="AlphaFoldDB" id="A0A1N6ZDD4"/>
<keyword evidence="2" id="KW-1185">Reference proteome</keyword>